<name>A0A0K2U3J4_LEPSM</name>
<accession>A0A0K2U3J4</accession>
<organism evidence="1">
    <name type="scientific">Lepeophtheirus salmonis</name>
    <name type="common">Salmon louse</name>
    <name type="synonym">Caligus salmonis</name>
    <dbReference type="NCBI Taxonomy" id="72036"/>
    <lineage>
        <taxon>Eukaryota</taxon>
        <taxon>Metazoa</taxon>
        <taxon>Ecdysozoa</taxon>
        <taxon>Arthropoda</taxon>
        <taxon>Crustacea</taxon>
        <taxon>Multicrustacea</taxon>
        <taxon>Hexanauplia</taxon>
        <taxon>Copepoda</taxon>
        <taxon>Siphonostomatoida</taxon>
        <taxon>Caligidae</taxon>
        <taxon>Lepeophtheirus</taxon>
    </lineage>
</organism>
<dbReference type="AlphaFoldDB" id="A0A0K2U3J4"/>
<evidence type="ECO:0000313" key="1">
    <source>
        <dbReference type="EMBL" id="CDW32507.1"/>
    </source>
</evidence>
<sequence>MWYFLFDDSLKNSKSTITKLCPNFFLSESYLSNTIQRKLVVLIKCAIQHTKDMP</sequence>
<protein>
    <submittedName>
        <fullName evidence="1">Uncharacterized protein</fullName>
    </submittedName>
</protein>
<proteinExistence type="predicted"/>
<dbReference type="EMBL" id="HACA01015146">
    <property type="protein sequence ID" value="CDW32507.1"/>
    <property type="molecule type" value="Transcribed_RNA"/>
</dbReference>
<reference evidence="1" key="1">
    <citation type="submission" date="2014-05" db="EMBL/GenBank/DDBJ databases">
        <authorList>
            <person name="Chronopoulou M."/>
        </authorList>
    </citation>
    <scope>NUCLEOTIDE SEQUENCE</scope>
    <source>
        <tissue evidence="1">Whole organism</tissue>
    </source>
</reference>